<feature type="domain" description="DC1" evidence="2">
    <location>
        <begin position="223"/>
        <end position="268"/>
    </location>
</feature>
<dbReference type="InterPro" id="IPR046349">
    <property type="entry name" value="C1-like_sf"/>
</dbReference>
<feature type="domain" description="DC1" evidence="2">
    <location>
        <begin position="334"/>
        <end position="379"/>
    </location>
</feature>
<dbReference type="InterPro" id="IPR053192">
    <property type="entry name" value="Vacuole_Formation_Reg"/>
</dbReference>
<dbReference type="InterPro" id="IPR004146">
    <property type="entry name" value="DC1"/>
</dbReference>
<feature type="domain" description="DC1" evidence="2">
    <location>
        <begin position="280"/>
        <end position="321"/>
    </location>
</feature>
<comment type="caution">
    <text evidence="3">The sequence shown here is derived from an EMBL/GenBank/DDBJ whole genome shotgun (WGS) entry which is preliminary data.</text>
</comment>
<dbReference type="EMBL" id="CAUOFW020001514">
    <property type="protein sequence ID" value="CAK9145905.1"/>
    <property type="molecule type" value="Genomic_DNA"/>
</dbReference>
<reference evidence="3 4" key="1">
    <citation type="submission" date="2024-02" db="EMBL/GenBank/DDBJ databases">
        <authorList>
            <person name="Vignale AGUSTIN F."/>
            <person name="Sosa J E."/>
            <person name="Modenutti C."/>
        </authorList>
    </citation>
    <scope>NUCLEOTIDE SEQUENCE [LARGE SCALE GENOMIC DNA]</scope>
</reference>
<evidence type="ECO:0000259" key="2">
    <source>
        <dbReference type="Pfam" id="PF03107"/>
    </source>
</evidence>
<dbReference type="PANTHER" id="PTHR32410">
    <property type="entry name" value="CYSTEINE/HISTIDINE-RICH C1 DOMAIN FAMILY PROTEIN"/>
    <property type="match status" value="1"/>
</dbReference>
<dbReference type="Proteomes" id="UP001642360">
    <property type="component" value="Unassembled WGS sequence"/>
</dbReference>
<dbReference type="PANTHER" id="PTHR32410:SF216">
    <property type="entry name" value="PHORBOL-ESTER_DAG-TYPE DOMAIN-CONTAINING PROTEIN"/>
    <property type="match status" value="1"/>
</dbReference>
<sequence>MWANFTLGCDTCGFYLDSQCALLPGMVRHRWNKKLLILSYPPYTYHLDKFYCQYCEKEINLEFWHYRFHEYEKWVHPKCIGNSGYLNIMFGDTIIDESHRHALKWVEYSKDDFACNCYQNKKFGAHLNLMHLPIEKSVALIYRFVNEMGLGGRNSTTSPEHSSHDHPLQLFEEQNNECNNYLTLLCDGCVQHVSAPFYSCTECNFFLHKYCAALPKEVQHPCNPGHMLVLRKIHYTSKHIRCGCCSTRTNGFVLSCDPCNLTLHVRCASLLNSVKAHDAHQHPLVPMSKLNHGPCNACGDDFNGLGFKCDTCRFRLDGYCAMLPRKVRHRGDKHDLNLSFPPYTYHREEFYCDFCEREINPNFWIYNCRDCDQSFHPRCTDPVQQIKNLKDENTLRVNNHPHFLKRVQQSLKCSICKKLSYADISFDCISCHFQLSYDCVTVSVP</sequence>
<feature type="domain" description="DC1" evidence="2">
    <location>
        <begin position="163"/>
        <end position="212"/>
    </location>
</feature>
<evidence type="ECO:0000313" key="3">
    <source>
        <dbReference type="EMBL" id="CAK9145905.1"/>
    </source>
</evidence>
<gene>
    <name evidence="3" type="ORF">ILEXP_LOCUS13725</name>
</gene>
<name>A0ABC8RQU0_9AQUA</name>
<evidence type="ECO:0000256" key="1">
    <source>
        <dbReference type="ARBA" id="ARBA00022737"/>
    </source>
</evidence>
<organism evidence="3 4">
    <name type="scientific">Ilex paraguariensis</name>
    <name type="common">yerba mate</name>
    <dbReference type="NCBI Taxonomy" id="185542"/>
    <lineage>
        <taxon>Eukaryota</taxon>
        <taxon>Viridiplantae</taxon>
        <taxon>Streptophyta</taxon>
        <taxon>Embryophyta</taxon>
        <taxon>Tracheophyta</taxon>
        <taxon>Spermatophyta</taxon>
        <taxon>Magnoliopsida</taxon>
        <taxon>eudicotyledons</taxon>
        <taxon>Gunneridae</taxon>
        <taxon>Pentapetalae</taxon>
        <taxon>asterids</taxon>
        <taxon>campanulids</taxon>
        <taxon>Aquifoliales</taxon>
        <taxon>Aquifoliaceae</taxon>
        <taxon>Ilex</taxon>
    </lineage>
</organism>
<dbReference type="AlphaFoldDB" id="A0ABC8RQU0"/>
<dbReference type="Pfam" id="PF03107">
    <property type="entry name" value="C1_2"/>
    <property type="match status" value="4"/>
</dbReference>
<protein>
    <recommendedName>
        <fullName evidence="2">DC1 domain-containing protein</fullName>
    </recommendedName>
</protein>
<keyword evidence="4" id="KW-1185">Reference proteome</keyword>
<accession>A0ABC8RQU0</accession>
<evidence type="ECO:0000313" key="4">
    <source>
        <dbReference type="Proteomes" id="UP001642360"/>
    </source>
</evidence>
<dbReference type="SUPFAM" id="SSF57889">
    <property type="entry name" value="Cysteine-rich domain"/>
    <property type="match status" value="3"/>
</dbReference>
<keyword evidence="1" id="KW-0677">Repeat</keyword>
<proteinExistence type="predicted"/>
<dbReference type="Gene3D" id="3.30.60.20">
    <property type="match status" value="1"/>
</dbReference>